<dbReference type="Proteomes" id="UP000281112">
    <property type="component" value="Unassembled WGS sequence"/>
</dbReference>
<name>A0A3N9TE30_9VIBR</name>
<dbReference type="GO" id="GO:0000976">
    <property type="term" value="F:transcription cis-regulatory region binding"/>
    <property type="evidence" value="ECO:0007669"/>
    <property type="project" value="TreeGrafter"/>
</dbReference>
<dbReference type="SUPFAM" id="SSF47413">
    <property type="entry name" value="lambda repressor-like DNA-binding domains"/>
    <property type="match status" value="1"/>
</dbReference>
<dbReference type="InterPro" id="IPR046335">
    <property type="entry name" value="LacI/GalR-like_sensor"/>
</dbReference>
<dbReference type="InterPro" id="IPR010982">
    <property type="entry name" value="Lambda_DNA-bd_dom_sf"/>
</dbReference>
<dbReference type="PROSITE" id="PS00356">
    <property type="entry name" value="HTH_LACI_1"/>
    <property type="match status" value="1"/>
</dbReference>
<dbReference type="PROSITE" id="PS50932">
    <property type="entry name" value="HTH_LACI_2"/>
    <property type="match status" value="1"/>
</dbReference>
<dbReference type="Gene3D" id="3.40.50.2300">
    <property type="match status" value="2"/>
</dbReference>
<gene>
    <name evidence="5" type="ORF">EES38_14305</name>
</gene>
<dbReference type="CDD" id="cd01392">
    <property type="entry name" value="HTH_LacI"/>
    <property type="match status" value="1"/>
</dbReference>
<organism evidence="5 6">
    <name type="scientific">Vibrio viridaestus</name>
    <dbReference type="NCBI Taxonomy" id="2487322"/>
    <lineage>
        <taxon>Bacteria</taxon>
        <taxon>Pseudomonadati</taxon>
        <taxon>Pseudomonadota</taxon>
        <taxon>Gammaproteobacteria</taxon>
        <taxon>Vibrionales</taxon>
        <taxon>Vibrionaceae</taxon>
        <taxon>Vibrio</taxon>
    </lineage>
</organism>
<evidence type="ECO:0000313" key="5">
    <source>
        <dbReference type="EMBL" id="RQW62349.1"/>
    </source>
</evidence>
<evidence type="ECO:0000256" key="2">
    <source>
        <dbReference type="ARBA" id="ARBA00023125"/>
    </source>
</evidence>
<dbReference type="Gene3D" id="1.10.260.40">
    <property type="entry name" value="lambda repressor-like DNA-binding domains"/>
    <property type="match status" value="1"/>
</dbReference>
<protein>
    <submittedName>
        <fullName evidence="5">LacI family transcriptional regulator</fullName>
    </submittedName>
</protein>
<keyword evidence="3" id="KW-0804">Transcription</keyword>
<dbReference type="CDD" id="cd06288">
    <property type="entry name" value="PBP1_sucrose_transcription_regulator"/>
    <property type="match status" value="1"/>
</dbReference>
<comment type="caution">
    <text evidence="5">The sequence shown here is derived from an EMBL/GenBank/DDBJ whole genome shotgun (WGS) entry which is preliminary data.</text>
</comment>
<sequence length="336" mass="37333">MRKKKVTMLDIATAVGVSQPTVSVILNGSDSIKISPETRDKVIRKAHELGYKFKTNVPHSSAHRRIALMINSMNMHDPFINALSAAKVKAWELDTVLTVFDFEDNDDLRTTMLEDINSGGFDGLIYALNTPSHIDEAIPTTLPMVFLNCTNDVYKQDVASITTSDFIGGYKATQHLIENGHKDIAMICGEDWAESSIQRVRGFRQAMTNADNIINDSWILEGNWSLKQAYHQALTLLEHHPRPSAIFCASDLMALGVYQAAAKLELSIPNQLSVMGYDNQLLANEVTPGLSTIDLPYDEMGRIAVEVLLSQQTSDLKLIKVEGELFIRESTQSYAE</sequence>
<accession>A0A3N9TE30</accession>
<evidence type="ECO:0000313" key="6">
    <source>
        <dbReference type="Proteomes" id="UP000281112"/>
    </source>
</evidence>
<dbReference type="PANTHER" id="PTHR30146">
    <property type="entry name" value="LACI-RELATED TRANSCRIPTIONAL REPRESSOR"/>
    <property type="match status" value="1"/>
</dbReference>
<reference evidence="5 6" key="1">
    <citation type="submission" date="2018-11" db="EMBL/GenBank/DDBJ databases">
        <title>Vibrio LJC006 sp. nov., isolated from seawater during the bloom of the enteromorpha.</title>
        <authorList>
            <person name="Liang J."/>
        </authorList>
    </citation>
    <scope>NUCLEOTIDE SEQUENCE [LARGE SCALE GENOMIC DNA]</scope>
    <source>
        <strain evidence="5 6">LJC006</strain>
    </source>
</reference>
<keyword evidence="1" id="KW-0805">Transcription regulation</keyword>
<keyword evidence="2" id="KW-0238">DNA-binding</keyword>
<dbReference type="Pfam" id="PF13377">
    <property type="entry name" value="Peripla_BP_3"/>
    <property type="match status" value="1"/>
</dbReference>
<keyword evidence="6" id="KW-1185">Reference proteome</keyword>
<dbReference type="InterPro" id="IPR000843">
    <property type="entry name" value="HTH_LacI"/>
</dbReference>
<evidence type="ECO:0000259" key="4">
    <source>
        <dbReference type="PROSITE" id="PS50932"/>
    </source>
</evidence>
<evidence type="ECO:0000256" key="1">
    <source>
        <dbReference type="ARBA" id="ARBA00023015"/>
    </source>
</evidence>
<proteinExistence type="predicted"/>
<feature type="domain" description="HTH lacI-type" evidence="4">
    <location>
        <begin position="6"/>
        <end position="67"/>
    </location>
</feature>
<dbReference type="EMBL" id="RJVQ01000006">
    <property type="protein sequence ID" value="RQW62349.1"/>
    <property type="molecule type" value="Genomic_DNA"/>
</dbReference>
<dbReference type="PANTHER" id="PTHR30146:SF145">
    <property type="entry name" value="RIBOSE OPERON REPRESSOR"/>
    <property type="match status" value="1"/>
</dbReference>
<dbReference type="GO" id="GO:0003700">
    <property type="term" value="F:DNA-binding transcription factor activity"/>
    <property type="evidence" value="ECO:0007669"/>
    <property type="project" value="TreeGrafter"/>
</dbReference>
<dbReference type="InterPro" id="IPR028082">
    <property type="entry name" value="Peripla_BP_I"/>
</dbReference>
<dbReference type="OrthoDB" id="5681588at2"/>
<dbReference type="AlphaFoldDB" id="A0A3N9TE30"/>
<dbReference type="RefSeq" id="WP_124937887.1">
    <property type="nucleotide sequence ID" value="NZ_RJVQ01000006.1"/>
</dbReference>
<evidence type="ECO:0000256" key="3">
    <source>
        <dbReference type="ARBA" id="ARBA00023163"/>
    </source>
</evidence>
<dbReference type="SUPFAM" id="SSF53822">
    <property type="entry name" value="Periplasmic binding protein-like I"/>
    <property type="match status" value="1"/>
</dbReference>
<dbReference type="SMART" id="SM00354">
    <property type="entry name" value="HTH_LACI"/>
    <property type="match status" value="1"/>
</dbReference>
<dbReference type="Pfam" id="PF00356">
    <property type="entry name" value="LacI"/>
    <property type="match status" value="1"/>
</dbReference>